<reference evidence="2 3" key="1">
    <citation type="submission" date="2024-04" db="EMBL/GenBank/DDBJ databases">
        <title>Genome assembly C_amara_ONT_v2.</title>
        <authorList>
            <person name="Yant L."/>
            <person name="Moore C."/>
            <person name="Slenker M."/>
        </authorList>
    </citation>
    <scope>NUCLEOTIDE SEQUENCE [LARGE SCALE GENOMIC DNA]</scope>
    <source>
        <tissue evidence="2">Leaf</tissue>
    </source>
</reference>
<evidence type="ECO:0000313" key="3">
    <source>
        <dbReference type="Proteomes" id="UP001558713"/>
    </source>
</evidence>
<dbReference type="EMBL" id="JBANAX010000325">
    <property type="protein sequence ID" value="KAL1214065.1"/>
    <property type="molecule type" value="Genomic_DNA"/>
</dbReference>
<comment type="caution">
    <text evidence="2">The sequence shown here is derived from an EMBL/GenBank/DDBJ whole genome shotgun (WGS) entry which is preliminary data.</text>
</comment>
<accession>A0ABD1BG65</accession>
<dbReference type="PANTHER" id="PTHR11439:SF496">
    <property type="entry name" value="RNA-DIRECTED DNA POLYMERASE"/>
    <property type="match status" value="1"/>
</dbReference>
<dbReference type="Proteomes" id="UP001558713">
    <property type="component" value="Unassembled WGS sequence"/>
</dbReference>
<evidence type="ECO:0000313" key="2">
    <source>
        <dbReference type="EMBL" id="KAL1214065.1"/>
    </source>
</evidence>
<dbReference type="CDD" id="cd09272">
    <property type="entry name" value="RNase_HI_RT_Ty1"/>
    <property type="match status" value="1"/>
</dbReference>
<sequence>MDGNIQIYKARLVAKGYKQIHGIDYDETYSPVAMFKSIRILLAIAAYYDYEIWQMDVKTVFLNGNLEEDVHMTQPEGFKDPENAGKVCKLQHSIYGLKQASRSWNLRFDEAIKEFEFVRNEEEPCVYKKTSGSTVAFLVLYVDDILLIGNDIPLLQSIKTWLGCCFSMKDMGEAAYVLGIRIYRDRPNRLIELSQDTYIDKVLHMFSMHDSKKGFLPISHGITLSKTQCPSTHDERERMSRIPYASAIGYIMYAMLCTRPDVAYALSMTSRYQSDPVESHWTAVKNILKYLRKTKDKLLVYGGNEELVVSGYTDASFQTDKDDFRSQSGFIFCLNGGAVSWKSSKQSTVADSTTEAEYIAASEAAKEVVWIRKFIAELGVVPTISGPVDLYCDNNGAIAQAKEPRSHQKSKHILRRYQLIREIVDRGDVKISRVSTDANVADP</sequence>
<dbReference type="Pfam" id="PF07727">
    <property type="entry name" value="RVT_2"/>
    <property type="match status" value="1"/>
</dbReference>
<dbReference type="SUPFAM" id="SSF56672">
    <property type="entry name" value="DNA/RNA polymerases"/>
    <property type="match status" value="1"/>
</dbReference>
<dbReference type="InterPro" id="IPR043502">
    <property type="entry name" value="DNA/RNA_pol_sf"/>
</dbReference>
<dbReference type="PANTHER" id="PTHR11439">
    <property type="entry name" value="GAG-POL-RELATED RETROTRANSPOSON"/>
    <property type="match status" value="1"/>
</dbReference>
<dbReference type="InterPro" id="IPR013103">
    <property type="entry name" value="RVT_2"/>
</dbReference>
<organism evidence="2 3">
    <name type="scientific">Cardamine amara subsp. amara</name>
    <dbReference type="NCBI Taxonomy" id="228776"/>
    <lineage>
        <taxon>Eukaryota</taxon>
        <taxon>Viridiplantae</taxon>
        <taxon>Streptophyta</taxon>
        <taxon>Embryophyta</taxon>
        <taxon>Tracheophyta</taxon>
        <taxon>Spermatophyta</taxon>
        <taxon>Magnoliopsida</taxon>
        <taxon>eudicotyledons</taxon>
        <taxon>Gunneridae</taxon>
        <taxon>Pentapetalae</taxon>
        <taxon>rosids</taxon>
        <taxon>malvids</taxon>
        <taxon>Brassicales</taxon>
        <taxon>Brassicaceae</taxon>
        <taxon>Cardamineae</taxon>
        <taxon>Cardamine</taxon>
    </lineage>
</organism>
<feature type="domain" description="Reverse transcriptase Ty1/copia-type" evidence="1">
    <location>
        <begin position="8"/>
        <end position="218"/>
    </location>
</feature>
<dbReference type="AlphaFoldDB" id="A0ABD1BG65"/>
<name>A0ABD1BG65_CARAN</name>
<protein>
    <submittedName>
        <fullName evidence="2">Retrovirus-related Pol polyprotein from transposon TNT 1-94</fullName>
    </submittedName>
</protein>
<evidence type="ECO:0000259" key="1">
    <source>
        <dbReference type="Pfam" id="PF07727"/>
    </source>
</evidence>
<proteinExistence type="predicted"/>
<keyword evidence="3" id="KW-1185">Reference proteome</keyword>
<gene>
    <name evidence="2" type="ORF">V5N11_007420</name>
</gene>